<evidence type="ECO:0000313" key="2">
    <source>
        <dbReference type="Proteomes" id="UP001388673"/>
    </source>
</evidence>
<dbReference type="AlphaFoldDB" id="A0AAW0Z3C3"/>
<name>A0AAW0Z3C3_9TREE</name>
<organism evidence="1 2">
    <name type="scientific">Kwoniella newhampshirensis</name>
    <dbReference type="NCBI Taxonomy" id="1651941"/>
    <lineage>
        <taxon>Eukaryota</taxon>
        <taxon>Fungi</taxon>
        <taxon>Dikarya</taxon>
        <taxon>Basidiomycota</taxon>
        <taxon>Agaricomycotina</taxon>
        <taxon>Tremellomycetes</taxon>
        <taxon>Tremellales</taxon>
        <taxon>Cryptococcaceae</taxon>
        <taxon>Kwoniella</taxon>
    </lineage>
</organism>
<dbReference type="KEGG" id="kne:92179107"/>
<keyword evidence="2" id="KW-1185">Reference proteome</keyword>
<dbReference type="RefSeq" id="XP_066804894.1">
    <property type="nucleotide sequence ID" value="XM_066944971.1"/>
</dbReference>
<reference evidence="1 2" key="1">
    <citation type="journal article" date="2024" name="bioRxiv">
        <title>Comparative genomics of Cryptococcus and Kwoniella reveals pathogenesis evolution and contrasting karyotype dynamics via intercentromeric recombination or chromosome fusion.</title>
        <authorList>
            <person name="Coelho M.A."/>
            <person name="David-Palma M."/>
            <person name="Shea T."/>
            <person name="Bowers K."/>
            <person name="McGinley-Smith S."/>
            <person name="Mohammad A.W."/>
            <person name="Gnirke A."/>
            <person name="Yurkov A.M."/>
            <person name="Nowrousian M."/>
            <person name="Sun S."/>
            <person name="Cuomo C.A."/>
            <person name="Heitman J."/>
        </authorList>
    </citation>
    <scope>NUCLEOTIDE SEQUENCE [LARGE SCALE GENOMIC DNA]</scope>
    <source>
        <strain evidence="1 2">CBS 13917</strain>
    </source>
</reference>
<evidence type="ECO:0000313" key="1">
    <source>
        <dbReference type="EMBL" id="KAK8864598.1"/>
    </source>
</evidence>
<dbReference type="Proteomes" id="UP001388673">
    <property type="component" value="Unassembled WGS sequence"/>
</dbReference>
<sequence>MSTSLKDQYEASQKAARGCGEVLFYARIWAENILADPEWTSKSTPFDLPPRFFRPDANRADQHEHDRRPSRHWLDRLIWDPQEDEYPTAVSKVLARKSEKAREECRKDFIHFLAMLDQPRDPP</sequence>
<protein>
    <submittedName>
        <fullName evidence="1">Uncharacterized protein</fullName>
    </submittedName>
</protein>
<proteinExistence type="predicted"/>
<dbReference type="GeneID" id="92179107"/>
<gene>
    <name evidence="1" type="ORF">IAR55_001848</name>
</gene>
<accession>A0AAW0Z3C3</accession>
<comment type="caution">
    <text evidence="1">The sequence shown here is derived from an EMBL/GenBank/DDBJ whole genome shotgun (WGS) entry which is preliminary data.</text>
</comment>
<dbReference type="EMBL" id="JBCAWK010000003">
    <property type="protein sequence ID" value="KAK8864598.1"/>
    <property type="molecule type" value="Genomic_DNA"/>
</dbReference>